<sequence>MALGDYILCCECECKLIYDGDRDKREWWHDRWGKEPQIKCPDCETPQRTWVGLTDEEIELLDLGNYVQVVRIVQTKLKAKNT</sequence>
<protein>
    <submittedName>
        <fullName evidence="2">Uncharacterized protein</fullName>
    </submittedName>
</protein>
<organism evidence="2">
    <name type="scientific">uncultured Caudovirales phage</name>
    <dbReference type="NCBI Taxonomy" id="2100421"/>
    <lineage>
        <taxon>Viruses</taxon>
        <taxon>Duplodnaviria</taxon>
        <taxon>Heunggongvirae</taxon>
        <taxon>Uroviricota</taxon>
        <taxon>Caudoviricetes</taxon>
        <taxon>Peduoviridae</taxon>
        <taxon>Maltschvirus</taxon>
        <taxon>Maltschvirus maltsch</taxon>
    </lineage>
</organism>
<dbReference type="EMBL" id="LR798403">
    <property type="protein sequence ID" value="CAB5229475.1"/>
    <property type="molecule type" value="Genomic_DNA"/>
</dbReference>
<evidence type="ECO:0000313" key="1">
    <source>
        <dbReference type="EMBL" id="CAB4214317.1"/>
    </source>
</evidence>
<dbReference type="EMBL" id="LR797415">
    <property type="protein sequence ID" value="CAB4214317.1"/>
    <property type="molecule type" value="Genomic_DNA"/>
</dbReference>
<accession>A0A6J7XHA0</accession>
<proteinExistence type="predicted"/>
<evidence type="ECO:0000313" key="2">
    <source>
        <dbReference type="EMBL" id="CAB5229475.1"/>
    </source>
</evidence>
<reference evidence="2" key="1">
    <citation type="submission" date="2020-05" db="EMBL/GenBank/DDBJ databases">
        <authorList>
            <person name="Chiriac C."/>
            <person name="Salcher M."/>
            <person name="Ghai R."/>
            <person name="Kavagutti S V."/>
        </authorList>
    </citation>
    <scope>NUCLEOTIDE SEQUENCE</scope>
</reference>
<gene>
    <name evidence="1" type="ORF">UFOVP1466_37</name>
    <name evidence="2" type="ORF">UFOVP1554_11</name>
</gene>
<name>A0A6J7XHA0_9CAUD</name>